<proteinExistence type="predicted"/>
<sequence>MVTDNDIILWYNSNYNEPRGLFKKRSWPVTIDTSLTTGDYVWVWETGEEIIDNYAKTFSVDMTGFNFVRYWPEESSIIFIFCPCWADDDDPEPLTLKMLAESARAGKWIYD</sequence>
<accession>A0ABX2W6A9</accession>
<dbReference type="InterPro" id="IPR010862">
    <property type="entry name" value="DUF1493"/>
</dbReference>
<name>A0ABX2W6A9_9ENTR</name>
<evidence type="ECO:0000313" key="2">
    <source>
        <dbReference type="Proteomes" id="UP000078407"/>
    </source>
</evidence>
<keyword evidence="2" id="KW-1185">Reference proteome</keyword>
<organism evidence="1 2">
    <name type="scientific">Buttiauxella ferragutiae ATCC 51602</name>
    <dbReference type="NCBI Taxonomy" id="1354252"/>
    <lineage>
        <taxon>Bacteria</taxon>
        <taxon>Pseudomonadati</taxon>
        <taxon>Pseudomonadota</taxon>
        <taxon>Gammaproteobacteria</taxon>
        <taxon>Enterobacterales</taxon>
        <taxon>Enterobacteriaceae</taxon>
        <taxon>Buttiauxella</taxon>
    </lineage>
</organism>
<reference evidence="1 2" key="1">
    <citation type="submission" date="2016-04" db="EMBL/GenBank/DDBJ databases">
        <title>ATOL: Assembling a taxonomically balanced genome-scale reconstruction of the evolutionary history of the Enterobacteriaceae.</title>
        <authorList>
            <person name="Plunkett G.III."/>
            <person name="Neeno-Eckwall E.C."/>
            <person name="Glasner J.D."/>
            <person name="Perna N.T."/>
        </authorList>
    </citation>
    <scope>NUCLEOTIDE SEQUENCE [LARGE SCALE GENOMIC DNA]</scope>
    <source>
        <strain evidence="1 2">ATCC 51602</strain>
    </source>
</reference>
<dbReference type="RefSeq" id="WP_064546495.1">
    <property type="nucleotide sequence ID" value="NZ_LXEQ01000047.1"/>
</dbReference>
<evidence type="ECO:0000313" key="1">
    <source>
        <dbReference type="EMBL" id="OAT26440.1"/>
    </source>
</evidence>
<dbReference type="EMBL" id="LXEQ01000047">
    <property type="protein sequence ID" value="OAT26440.1"/>
    <property type="molecule type" value="Genomic_DNA"/>
</dbReference>
<evidence type="ECO:0008006" key="3">
    <source>
        <dbReference type="Google" id="ProtNLM"/>
    </source>
</evidence>
<gene>
    <name evidence="1" type="ORF">M976_03160</name>
</gene>
<dbReference type="Pfam" id="PF07377">
    <property type="entry name" value="DUF1493"/>
    <property type="match status" value="1"/>
</dbReference>
<dbReference type="Proteomes" id="UP000078407">
    <property type="component" value="Unassembled WGS sequence"/>
</dbReference>
<comment type="caution">
    <text evidence="1">The sequence shown here is derived from an EMBL/GenBank/DDBJ whole genome shotgun (WGS) entry which is preliminary data.</text>
</comment>
<protein>
    <recommendedName>
        <fullName evidence="3">DUF1493 family protein</fullName>
    </recommendedName>
</protein>